<protein>
    <submittedName>
        <fullName evidence="3">DUF6607 family protein</fullName>
    </submittedName>
</protein>
<accession>A0ABV9NLK2</accession>
<feature type="chain" id="PRO_5046792116" evidence="2">
    <location>
        <begin position="24"/>
        <end position="329"/>
    </location>
</feature>
<keyword evidence="2" id="KW-0732">Signal</keyword>
<dbReference type="EMBL" id="JBHSGG010000015">
    <property type="protein sequence ID" value="MFC4727678.1"/>
    <property type="molecule type" value="Genomic_DNA"/>
</dbReference>
<gene>
    <name evidence="3" type="ORF">ACFO3Q_05790</name>
</gene>
<dbReference type="Pfam" id="PF20311">
    <property type="entry name" value="DUF6607"/>
    <property type="match status" value="1"/>
</dbReference>
<feature type="region of interest" description="Disordered" evidence="1">
    <location>
        <begin position="22"/>
        <end position="43"/>
    </location>
</feature>
<keyword evidence="4" id="KW-1185">Reference proteome</keyword>
<evidence type="ECO:0000256" key="1">
    <source>
        <dbReference type="SAM" id="MobiDB-lite"/>
    </source>
</evidence>
<dbReference type="InterPro" id="IPR046715">
    <property type="entry name" value="DUF6607"/>
</dbReference>
<evidence type="ECO:0000256" key="2">
    <source>
        <dbReference type="SAM" id="SignalP"/>
    </source>
</evidence>
<sequence>MSASPLHVLLPLALAAVTGCAAAPEPRPAPPAPAGDARPAADPARDRAAILAMQGEYEVDFDFAETVLLAEGYERRPAMRSGGNEVVIVVEDSPTRIVLQHILVSDGGHVTKHWRQDWEYEARARLEFSSDQTWTLRPLAPDATRGAWTQCVYEVSDAPRYCGTGRWNHRYGVATWTSDRSWRPLPRREYTKRDDYNALNVENRHTIVPGGWTHEQDNTKVVRAADGATVRTLAREFGFNDYRRTREVDFGPTYAYWQATSAFWERVRDEWQRRAARHGGLRLAMEVDGMALIVPLFEEAERIQAGGALDEARIVSLFDDHVVAPDAEE</sequence>
<reference evidence="4" key="1">
    <citation type="journal article" date="2019" name="Int. J. Syst. Evol. Microbiol.">
        <title>The Global Catalogue of Microorganisms (GCM) 10K type strain sequencing project: providing services to taxonomists for standard genome sequencing and annotation.</title>
        <authorList>
            <consortium name="The Broad Institute Genomics Platform"/>
            <consortium name="The Broad Institute Genome Sequencing Center for Infectious Disease"/>
            <person name="Wu L."/>
            <person name="Ma J."/>
        </authorList>
    </citation>
    <scope>NUCLEOTIDE SEQUENCE [LARGE SCALE GENOMIC DNA]</scope>
    <source>
        <strain evidence="4">CGMCC 1.13574</strain>
    </source>
</reference>
<comment type="caution">
    <text evidence="3">The sequence shown here is derived from an EMBL/GenBank/DDBJ whole genome shotgun (WGS) entry which is preliminary data.</text>
</comment>
<dbReference type="RefSeq" id="WP_377003689.1">
    <property type="nucleotide sequence ID" value="NZ_JBHSGG010000015.1"/>
</dbReference>
<evidence type="ECO:0000313" key="4">
    <source>
        <dbReference type="Proteomes" id="UP001595892"/>
    </source>
</evidence>
<feature type="signal peptide" evidence="2">
    <location>
        <begin position="1"/>
        <end position="23"/>
    </location>
</feature>
<evidence type="ECO:0000313" key="3">
    <source>
        <dbReference type="EMBL" id="MFC4727678.1"/>
    </source>
</evidence>
<proteinExistence type="predicted"/>
<dbReference type="Proteomes" id="UP001595892">
    <property type="component" value="Unassembled WGS sequence"/>
</dbReference>
<organism evidence="3 4">
    <name type="scientific">Coralloluteibacterium thermophilum</name>
    <dbReference type="NCBI Taxonomy" id="2707049"/>
    <lineage>
        <taxon>Bacteria</taxon>
        <taxon>Pseudomonadati</taxon>
        <taxon>Pseudomonadota</taxon>
        <taxon>Gammaproteobacteria</taxon>
        <taxon>Lysobacterales</taxon>
        <taxon>Lysobacteraceae</taxon>
        <taxon>Coralloluteibacterium</taxon>
    </lineage>
</organism>
<name>A0ABV9NLK2_9GAMM</name>